<dbReference type="GeneID" id="105912224"/>
<accession>A0A6P3WEL5</accession>
<dbReference type="KEGG" id="char:105912224"/>
<dbReference type="PANTHER" id="PTHR32193:SF5">
    <property type="entry name" value="RGCC PROTEIN"/>
    <property type="match status" value="1"/>
</dbReference>
<dbReference type="AlphaFoldDB" id="A0A6P3WEL5"/>
<evidence type="ECO:0000256" key="1">
    <source>
        <dbReference type="SAM" id="MobiDB-lite"/>
    </source>
</evidence>
<protein>
    <submittedName>
        <fullName evidence="3">Regulator of cell cycle RGCC-like</fullName>
    </submittedName>
</protein>
<feature type="compositionally biased region" description="Polar residues" evidence="1">
    <location>
        <begin position="62"/>
        <end position="73"/>
    </location>
</feature>
<dbReference type="RefSeq" id="XP_012696619.1">
    <property type="nucleotide sequence ID" value="XM_012841165.3"/>
</dbReference>
<gene>
    <name evidence="3" type="primary">si:dkey-27i16.2</name>
</gene>
<dbReference type="InterPro" id="IPR029252">
    <property type="entry name" value="RGCC"/>
</dbReference>
<reference evidence="3" key="1">
    <citation type="submission" date="2025-08" db="UniProtKB">
        <authorList>
            <consortium name="RefSeq"/>
        </authorList>
    </citation>
    <scope>IDENTIFICATION</scope>
</reference>
<organism evidence="2 3">
    <name type="scientific">Clupea harengus</name>
    <name type="common">Atlantic herring</name>
    <dbReference type="NCBI Taxonomy" id="7950"/>
    <lineage>
        <taxon>Eukaryota</taxon>
        <taxon>Metazoa</taxon>
        <taxon>Chordata</taxon>
        <taxon>Craniata</taxon>
        <taxon>Vertebrata</taxon>
        <taxon>Euteleostomi</taxon>
        <taxon>Actinopterygii</taxon>
        <taxon>Neopterygii</taxon>
        <taxon>Teleostei</taxon>
        <taxon>Clupei</taxon>
        <taxon>Clupeiformes</taxon>
        <taxon>Clupeoidei</taxon>
        <taxon>Clupeidae</taxon>
        <taxon>Clupea</taxon>
    </lineage>
</organism>
<dbReference type="Pfam" id="PF15151">
    <property type="entry name" value="RGCC"/>
    <property type="match status" value="1"/>
</dbReference>
<dbReference type="OrthoDB" id="9887289at2759"/>
<sequence length="111" mass="12201">MSDQTFTDLDMEFGDLLQEFNDVVEELRVPSQSTPCVYGHLLSEAKRRDGVSDSGIEDSDYSSEPSLGNSLNTSEEELSTAGMTASPKAKLGDTEDLQSFIDNLDRELAEM</sequence>
<dbReference type="Proteomes" id="UP000515152">
    <property type="component" value="Chromosome 20"/>
</dbReference>
<proteinExistence type="predicted"/>
<dbReference type="PANTHER" id="PTHR32193">
    <property type="entry name" value="REGULATOR OF CELL CYCLE RGCC"/>
    <property type="match status" value="1"/>
</dbReference>
<dbReference type="GO" id="GO:0051726">
    <property type="term" value="P:regulation of cell cycle"/>
    <property type="evidence" value="ECO:0007669"/>
    <property type="project" value="InterPro"/>
</dbReference>
<feature type="region of interest" description="Disordered" evidence="1">
    <location>
        <begin position="47"/>
        <end position="95"/>
    </location>
</feature>
<name>A0A6P3WEL5_CLUHA</name>
<evidence type="ECO:0000313" key="2">
    <source>
        <dbReference type="Proteomes" id="UP000515152"/>
    </source>
</evidence>
<evidence type="ECO:0000313" key="3">
    <source>
        <dbReference type="RefSeq" id="XP_012696619.1"/>
    </source>
</evidence>
<keyword evidence="2" id="KW-1185">Reference proteome</keyword>